<accession>A0A059DZR0</accession>
<name>A0A059DZR0_9PROT</name>
<feature type="transmembrane region" description="Helical" evidence="1">
    <location>
        <begin position="258"/>
        <end position="275"/>
    </location>
</feature>
<feature type="transmembrane region" description="Helical" evidence="1">
    <location>
        <begin position="169"/>
        <end position="189"/>
    </location>
</feature>
<evidence type="ECO:0000313" key="4">
    <source>
        <dbReference type="Proteomes" id="UP000024547"/>
    </source>
</evidence>
<feature type="transmembrane region" description="Helical" evidence="1">
    <location>
        <begin position="367"/>
        <end position="388"/>
    </location>
</feature>
<evidence type="ECO:0000313" key="3">
    <source>
        <dbReference type="EMBL" id="KCZ59814.1"/>
    </source>
</evidence>
<feature type="transmembrane region" description="Helical" evidence="1">
    <location>
        <begin position="12"/>
        <end position="30"/>
    </location>
</feature>
<dbReference type="GO" id="GO:0016747">
    <property type="term" value="F:acyltransferase activity, transferring groups other than amino-acyl groups"/>
    <property type="evidence" value="ECO:0007669"/>
    <property type="project" value="InterPro"/>
</dbReference>
<gene>
    <name evidence="3" type="ORF">HY36_06705</name>
</gene>
<feature type="transmembrane region" description="Helical" evidence="1">
    <location>
        <begin position="227"/>
        <end position="246"/>
    </location>
</feature>
<dbReference type="GO" id="GO:0000271">
    <property type="term" value="P:polysaccharide biosynthetic process"/>
    <property type="evidence" value="ECO:0007669"/>
    <property type="project" value="TreeGrafter"/>
</dbReference>
<proteinExistence type="predicted"/>
<feature type="transmembrane region" description="Helical" evidence="1">
    <location>
        <begin position="315"/>
        <end position="336"/>
    </location>
</feature>
<dbReference type="eggNOG" id="COG1835">
    <property type="taxonomic scope" value="Bacteria"/>
</dbReference>
<organism evidence="3 4">
    <name type="scientific">Hyphomonas atlantica</name>
    <dbReference type="NCBI Taxonomy" id="1280948"/>
    <lineage>
        <taxon>Bacteria</taxon>
        <taxon>Pseudomonadati</taxon>
        <taxon>Pseudomonadota</taxon>
        <taxon>Alphaproteobacteria</taxon>
        <taxon>Hyphomonadales</taxon>
        <taxon>Hyphomonadaceae</taxon>
        <taxon>Hyphomonas</taxon>
    </lineage>
</organism>
<feature type="transmembrane region" description="Helical" evidence="1">
    <location>
        <begin position="88"/>
        <end position="106"/>
    </location>
</feature>
<reference evidence="3 4" key="1">
    <citation type="journal article" date="2014" name="Antonie Van Leeuwenhoek">
        <title>Hyphomonas beringensis sp. nov. and Hyphomonas chukchiensis sp. nov., isolated from surface seawater of the Bering Sea and Chukchi Sea.</title>
        <authorList>
            <person name="Li C."/>
            <person name="Lai Q."/>
            <person name="Li G."/>
            <person name="Dong C."/>
            <person name="Wang J."/>
            <person name="Liao Y."/>
            <person name="Shao Z."/>
        </authorList>
    </citation>
    <scope>NUCLEOTIDE SEQUENCE [LARGE SCALE GENOMIC DNA]</scope>
    <source>
        <strain evidence="3 4">22II1-22F38</strain>
    </source>
</reference>
<feature type="domain" description="Acyltransferase 3" evidence="2">
    <location>
        <begin position="4"/>
        <end position="290"/>
    </location>
</feature>
<feature type="transmembrane region" description="Helical" evidence="1">
    <location>
        <begin position="201"/>
        <end position="220"/>
    </location>
</feature>
<dbReference type="Proteomes" id="UP000024547">
    <property type="component" value="Unassembled WGS sequence"/>
</dbReference>
<dbReference type="EMBL" id="AWFH01000034">
    <property type="protein sequence ID" value="KCZ59814.1"/>
    <property type="molecule type" value="Genomic_DNA"/>
</dbReference>
<dbReference type="InterPro" id="IPR002656">
    <property type="entry name" value="Acyl_transf_3_dom"/>
</dbReference>
<dbReference type="RefSeq" id="WP_051602757.1">
    <property type="nucleotide sequence ID" value="NZ_AWFH01000034.1"/>
</dbReference>
<feature type="transmembrane region" description="Helical" evidence="1">
    <location>
        <begin position="408"/>
        <end position="429"/>
    </location>
</feature>
<dbReference type="PANTHER" id="PTHR23028:SF131">
    <property type="entry name" value="BLR2367 PROTEIN"/>
    <property type="match status" value="1"/>
</dbReference>
<feature type="transmembrane region" description="Helical" evidence="1">
    <location>
        <begin position="50"/>
        <end position="67"/>
    </location>
</feature>
<evidence type="ECO:0000259" key="2">
    <source>
        <dbReference type="Pfam" id="PF01757"/>
    </source>
</evidence>
<dbReference type="OrthoDB" id="9796461at2"/>
<feature type="transmembrane region" description="Helical" evidence="1">
    <location>
        <begin position="142"/>
        <end position="164"/>
    </location>
</feature>
<dbReference type="PANTHER" id="PTHR23028">
    <property type="entry name" value="ACETYLTRANSFERASE"/>
    <property type="match status" value="1"/>
</dbReference>
<comment type="caution">
    <text evidence="3">The sequence shown here is derived from an EMBL/GenBank/DDBJ whole genome shotgun (WGS) entry which is preliminary data.</text>
</comment>
<keyword evidence="4" id="KW-1185">Reference proteome</keyword>
<evidence type="ECO:0000256" key="1">
    <source>
        <dbReference type="SAM" id="Phobius"/>
    </source>
</evidence>
<dbReference type="STRING" id="1280948.HY36_06705"/>
<sequence>MKLQSIQILRGLAAMLVVVYHIRAMEMLAIGNNGLSETPFLNGFVTNGYAGVDLFFVISGFIMVHVTQGMRSGVRSSLDFLFARVTRIYPLWWLFAAIMTGMFFLYNDFGLGEGWNRVSQGQPLLPFLIKSYFLVPQNAHPVLGVGWTLVHEIYFYLAFTLIILLPRRFWLWVLLGWGGAIAAGTFFGLTKPFGADIVSLVFYPMTMEFIMGAVVGLLVSSGVAWRSGALTLVAVFWLMASLGLQGVEDDQLMMWGRVFWFGLPCTLLVYGFATLELYRRQAWLIPAGIGALVATLGILGFDLTEAAPFSQRLDALIVSLIVGAIAAAIVFWIGWLGGQAMPDRIRAIEPGFMRVHGALARVGDWSFSLYLCHPIILAPIRIGFAELSKVPALRPLFQAGHAGPLDNIILYATALFATLFVAAMTYRFIERPMIVGFAKARSAIFRREQPKPLGRVAP</sequence>
<feature type="transmembrane region" description="Helical" evidence="1">
    <location>
        <begin position="282"/>
        <end position="303"/>
    </location>
</feature>
<keyword evidence="1" id="KW-0472">Membrane</keyword>
<keyword evidence="1" id="KW-1133">Transmembrane helix</keyword>
<dbReference type="GO" id="GO:0016020">
    <property type="term" value="C:membrane"/>
    <property type="evidence" value="ECO:0007669"/>
    <property type="project" value="TreeGrafter"/>
</dbReference>
<dbReference type="InterPro" id="IPR050879">
    <property type="entry name" value="Acyltransferase_3"/>
</dbReference>
<protein>
    <recommendedName>
        <fullName evidence="2">Acyltransferase 3 domain-containing protein</fullName>
    </recommendedName>
</protein>
<dbReference type="PATRIC" id="fig|1280948.3.peg.2436"/>
<keyword evidence="1" id="KW-0812">Transmembrane</keyword>
<dbReference type="Pfam" id="PF01757">
    <property type="entry name" value="Acyl_transf_3"/>
    <property type="match status" value="1"/>
</dbReference>
<dbReference type="AlphaFoldDB" id="A0A059DZR0"/>